<organism evidence="2 3">
    <name type="scientific">Pseudovirgaria hyperparasitica</name>
    <dbReference type="NCBI Taxonomy" id="470096"/>
    <lineage>
        <taxon>Eukaryota</taxon>
        <taxon>Fungi</taxon>
        <taxon>Dikarya</taxon>
        <taxon>Ascomycota</taxon>
        <taxon>Pezizomycotina</taxon>
        <taxon>Dothideomycetes</taxon>
        <taxon>Dothideomycetes incertae sedis</taxon>
        <taxon>Acrospermales</taxon>
        <taxon>Acrospermaceae</taxon>
        <taxon>Pseudovirgaria</taxon>
    </lineage>
</organism>
<feature type="signal peptide" evidence="1">
    <location>
        <begin position="1"/>
        <end position="24"/>
    </location>
</feature>
<name>A0A6A6VUM5_9PEZI</name>
<dbReference type="OrthoDB" id="496981at2759"/>
<gene>
    <name evidence="2" type="ORF">EJ05DRAFT_490132</name>
</gene>
<dbReference type="Gene3D" id="3.40.50.1240">
    <property type="entry name" value="Phosphoglycerate mutase-like"/>
    <property type="match status" value="1"/>
</dbReference>
<dbReference type="CDD" id="cd07067">
    <property type="entry name" value="HP_PGM_like"/>
    <property type="match status" value="1"/>
</dbReference>
<protein>
    <submittedName>
        <fullName evidence="2">Phosphoglycerate mutase</fullName>
    </submittedName>
</protein>
<evidence type="ECO:0000256" key="1">
    <source>
        <dbReference type="SAM" id="SignalP"/>
    </source>
</evidence>
<dbReference type="InterPro" id="IPR050275">
    <property type="entry name" value="PGM_Phosphatase"/>
</dbReference>
<dbReference type="GO" id="GO:0005737">
    <property type="term" value="C:cytoplasm"/>
    <property type="evidence" value="ECO:0007669"/>
    <property type="project" value="TreeGrafter"/>
</dbReference>
<dbReference type="PANTHER" id="PTHR48100:SF1">
    <property type="entry name" value="HISTIDINE PHOSPHATASE FAMILY PROTEIN-RELATED"/>
    <property type="match status" value="1"/>
</dbReference>
<dbReference type="InterPro" id="IPR013078">
    <property type="entry name" value="His_Pase_superF_clade-1"/>
</dbReference>
<sequence>MAIRSLSLAFFFALTAFQSMTTEASPSPMPHGGHEKDSYIDYTTISGFFLQDDPKTVSSTFDYWFFWSDESQTKVNLGLINRTYDTDQECGSQKTQWERFEYYVKSLNKKAPNNVEYKVLIMGRHGEGFHNVAETYYGTPSWDCYWAQQDGNGTSTWADARLTENGINQANIAHAFWVNALQNAGIPAPDSYYSSPLTRCLETARITYEGLDLPHNKKFKPVVKEKLREAIGRHTCDRRSSKTYIEQTYPGFHIEKGFSEDDKLWEPVLRETDSARAQRLKEALDDIFTNDDGTFIAVSSHSGAIGSILRVIRHIPFGLVTGAVIPALVKVERIGGTAPTTTILGPTPGTTCTANPTRTA</sequence>
<dbReference type="InterPro" id="IPR029033">
    <property type="entry name" value="His_PPase_superfam"/>
</dbReference>
<keyword evidence="1" id="KW-0732">Signal</keyword>
<dbReference type="Pfam" id="PF00300">
    <property type="entry name" value="His_Phos_1"/>
    <property type="match status" value="1"/>
</dbReference>
<evidence type="ECO:0000313" key="3">
    <source>
        <dbReference type="Proteomes" id="UP000799437"/>
    </source>
</evidence>
<accession>A0A6A6VUM5</accession>
<evidence type="ECO:0000313" key="2">
    <source>
        <dbReference type="EMBL" id="KAF2753434.1"/>
    </source>
</evidence>
<proteinExistence type="predicted"/>
<reference evidence="2" key="1">
    <citation type="journal article" date="2020" name="Stud. Mycol.">
        <title>101 Dothideomycetes genomes: a test case for predicting lifestyles and emergence of pathogens.</title>
        <authorList>
            <person name="Haridas S."/>
            <person name="Albert R."/>
            <person name="Binder M."/>
            <person name="Bloem J."/>
            <person name="Labutti K."/>
            <person name="Salamov A."/>
            <person name="Andreopoulos B."/>
            <person name="Baker S."/>
            <person name="Barry K."/>
            <person name="Bills G."/>
            <person name="Bluhm B."/>
            <person name="Cannon C."/>
            <person name="Castanera R."/>
            <person name="Culley D."/>
            <person name="Daum C."/>
            <person name="Ezra D."/>
            <person name="Gonzalez J."/>
            <person name="Henrissat B."/>
            <person name="Kuo A."/>
            <person name="Liang C."/>
            <person name="Lipzen A."/>
            <person name="Lutzoni F."/>
            <person name="Magnuson J."/>
            <person name="Mondo S."/>
            <person name="Nolan M."/>
            <person name="Ohm R."/>
            <person name="Pangilinan J."/>
            <person name="Park H.-J."/>
            <person name="Ramirez L."/>
            <person name="Alfaro M."/>
            <person name="Sun H."/>
            <person name="Tritt A."/>
            <person name="Yoshinaga Y."/>
            <person name="Zwiers L.-H."/>
            <person name="Turgeon B."/>
            <person name="Goodwin S."/>
            <person name="Spatafora J."/>
            <person name="Crous P."/>
            <person name="Grigoriev I."/>
        </authorList>
    </citation>
    <scope>NUCLEOTIDE SEQUENCE</scope>
    <source>
        <strain evidence="2">CBS 121739</strain>
    </source>
</reference>
<dbReference type="PANTHER" id="PTHR48100">
    <property type="entry name" value="BROAD-SPECIFICITY PHOSPHATASE YOR283W-RELATED"/>
    <property type="match status" value="1"/>
</dbReference>
<dbReference type="GO" id="GO:0016791">
    <property type="term" value="F:phosphatase activity"/>
    <property type="evidence" value="ECO:0007669"/>
    <property type="project" value="TreeGrafter"/>
</dbReference>
<dbReference type="SUPFAM" id="SSF53254">
    <property type="entry name" value="Phosphoglycerate mutase-like"/>
    <property type="match status" value="1"/>
</dbReference>
<feature type="chain" id="PRO_5025406614" evidence="1">
    <location>
        <begin position="25"/>
        <end position="360"/>
    </location>
</feature>
<dbReference type="Proteomes" id="UP000799437">
    <property type="component" value="Unassembled WGS sequence"/>
</dbReference>
<keyword evidence="3" id="KW-1185">Reference proteome</keyword>
<dbReference type="AlphaFoldDB" id="A0A6A6VUM5"/>
<dbReference type="SMART" id="SM00855">
    <property type="entry name" value="PGAM"/>
    <property type="match status" value="1"/>
</dbReference>
<dbReference type="EMBL" id="ML996584">
    <property type="protein sequence ID" value="KAF2753434.1"/>
    <property type="molecule type" value="Genomic_DNA"/>
</dbReference>
<dbReference type="RefSeq" id="XP_033595885.1">
    <property type="nucleotide sequence ID" value="XM_033745849.1"/>
</dbReference>
<dbReference type="GeneID" id="54486903"/>